<feature type="transmembrane region" description="Helical" evidence="1">
    <location>
        <begin position="158"/>
        <end position="183"/>
    </location>
</feature>
<comment type="caution">
    <text evidence="3">The sequence shown here is derived from an EMBL/GenBank/DDBJ whole genome shotgun (WGS) entry which is preliminary data.</text>
</comment>
<gene>
    <name evidence="3" type="ORF">ME1_00282</name>
</gene>
<evidence type="ECO:0000259" key="2">
    <source>
        <dbReference type="Pfam" id="PF13755"/>
    </source>
</evidence>
<proteinExistence type="predicted"/>
<evidence type="ECO:0000313" key="3">
    <source>
        <dbReference type="EMBL" id="EJF89512.1"/>
    </source>
</evidence>
<sequence>MKKNTQLETLQKTISSGIPSALFSLFSYSHFRIRRLLGQLLFSSLTRRIVILNIAALGVLVTGILYFNQFRDGLIEATIKSLSIQGKIIAGAIAASATVDPNSILIDPQKLLELHAGESVTPAPQSTDSWDFPINPEQVAPFYDASLNLKQQEHVSMIVMLLYFLIRAFFILVVKFLAMIYLHLKRNKIYGNISLHGFQMHFMAVVLHLIKSNQKTVIWSIQKYTKH</sequence>
<accession>J1JWY3</accession>
<evidence type="ECO:0000256" key="1">
    <source>
        <dbReference type="SAM" id="Phobius"/>
    </source>
</evidence>
<organism evidence="3 4">
    <name type="scientific">Bartonella vinsonii subsp. arupensis OK-94-513</name>
    <dbReference type="NCBI Taxonomy" id="1094562"/>
    <lineage>
        <taxon>Bacteria</taxon>
        <taxon>Pseudomonadati</taxon>
        <taxon>Pseudomonadota</taxon>
        <taxon>Alphaproteobacteria</taxon>
        <taxon>Hyphomicrobiales</taxon>
        <taxon>Bartonellaceae</taxon>
        <taxon>Bartonella</taxon>
    </lineage>
</organism>
<reference evidence="3 4" key="1">
    <citation type="submission" date="2012-03" db="EMBL/GenBank/DDBJ databases">
        <title>The Genome Sequence of Bartonella vinsonii subsp. arupensis OK-94-513.</title>
        <authorList>
            <consortium name="The Broad Institute Genome Sequencing Platform"/>
            <consortium name="The Broad Institute Genome Sequencing Center for Infectious Disease"/>
            <person name="Feldgarden M."/>
            <person name="Kirby J."/>
            <person name="Kosoy M."/>
            <person name="Birtles R."/>
            <person name="Probert W.S."/>
            <person name="Chiaraviglio L."/>
            <person name="Young S.K."/>
            <person name="Zeng Q."/>
            <person name="Gargeya S."/>
            <person name="Fitzgerald M."/>
            <person name="Haas B."/>
            <person name="Abouelleil A."/>
            <person name="Alvarado L."/>
            <person name="Arachchi H.M."/>
            <person name="Berlin A."/>
            <person name="Chapman S.B."/>
            <person name="Gearin G."/>
            <person name="Goldberg J."/>
            <person name="Griggs A."/>
            <person name="Gujja S."/>
            <person name="Hansen M."/>
            <person name="Heiman D."/>
            <person name="Howarth C."/>
            <person name="Larimer J."/>
            <person name="Lui A."/>
            <person name="MacDonald P.J.P."/>
            <person name="McCowen C."/>
            <person name="Montmayeur A."/>
            <person name="Murphy C."/>
            <person name="Neiman D."/>
            <person name="Pearson M."/>
            <person name="Priest M."/>
            <person name="Roberts A."/>
            <person name="Saif S."/>
            <person name="Shea T."/>
            <person name="Sisk P."/>
            <person name="Stolte C."/>
            <person name="Sykes S."/>
            <person name="Wortman J."/>
            <person name="Nusbaum C."/>
            <person name="Birren B."/>
        </authorList>
    </citation>
    <scope>NUCLEOTIDE SEQUENCE [LARGE SCALE GENOMIC DNA]</scope>
    <source>
        <strain evidence="3 4">OK-94-513</strain>
    </source>
</reference>
<dbReference type="Proteomes" id="UP000002304">
    <property type="component" value="Unassembled WGS sequence"/>
</dbReference>
<dbReference type="HOGENOM" id="CLU_1217888_0_0_5"/>
<dbReference type="EMBL" id="AILZ01000009">
    <property type="protein sequence ID" value="EJF89512.1"/>
    <property type="molecule type" value="Genomic_DNA"/>
</dbReference>
<protein>
    <recommendedName>
        <fullName evidence="2">Sensor N-terminal transmembrane domain-containing protein</fullName>
    </recommendedName>
</protein>
<dbReference type="InterPro" id="IPR025908">
    <property type="entry name" value="Sensor_TM1"/>
</dbReference>
<feature type="transmembrane region" description="Helical" evidence="1">
    <location>
        <begin position="49"/>
        <end position="67"/>
    </location>
</feature>
<keyword evidence="1" id="KW-0472">Membrane</keyword>
<evidence type="ECO:0000313" key="4">
    <source>
        <dbReference type="Proteomes" id="UP000002304"/>
    </source>
</evidence>
<dbReference type="Pfam" id="PF13755">
    <property type="entry name" value="Sensor_TM1"/>
    <property type="match status" value="1"/>
</dbReference>
<dbReference type="STRING" id="1094562.ME1_00282"/>
<dbReference type="PATRIC" id="fig|1094562.3.peg.304"/>
<dbReference type="AlphaFoldDB" id="J1JWY3"/>
<name>J1JWY3_BARVI</name>
<feature type="domain" description="Sensor N-terminal transmembrane" evidence="2">
    <location>
        <begin position="34"/>
        <end position="98"/>
    </location>
</feature>
<keyword evidence="1" id="KW-0812">Transmembrane</keyword>
<feature type="transmembrane region" description="Helical" evidence="1">
    <location>
        <begin position="189"/>
        <end position="210"/>
    </location>
</feature>
<feature type="transmembrane region" description="Helical" evidence="1">
    <location>
        <begin position="12"/>
        <end position="29"/>
    </location>
</feature>
<keyword evidence="1" id="KW-1133">Transmembrane helix</keyword>